<accession>A0AAU7YMR9</accession>
<keyword evidence="2" id="KW-1133">Transmembrane helix</keyword>
<feature type="transmembrane region" description="Helical" evidence="2">
    <location>
        <begin position="214"/>
        <end position="239"/>
    </location>
</feature>
<gene>
    <name evidence="3" type="ORF">ABS861_00820</name>
</gene>
<evidence type="ECO:0000313" key="3">
    <source>
        <dbReference type="EMBL" id="XCA33995.1"/>
    </source>
</evidence>
<evidence type="ECO:0000256" key="1">
    <source>
        <dbReference type="SAM" id="MobiDB-lite"/>
    </source>
</evidence>
<proteinExistence type="predicted"/>
<feature type="transmembrane region" description="Helical" evidence="2">
    <location>
        <begin position="251"/>
        <end position="275"/>
    </location>
</feature>
<keyword evidence="2" id="KW-0812">Transmembrane</keyword>
<feature type="compositionally biased region" description="Low complexity" evidence="1">
    <location>
        <begin position="332"/>
        <end position="343"/>
    </location>
</feature>
<dbReference type="AlphaFoldDB" id="A0AAU7YMR9"/>
<reference evidence="3" key="1">
    <citation type="submission" date="2024-06" db="EMBL/GenBank/DDBJ databases">
        <title>Genome assembly of the Oeneis chryxus ivallda.</title>
        <authorList>
            <person name="MacDonald Z."/>
            <person name="Shaffer H.B."/>
            <person name="Gillespie T."/>
            <person name="Marimuthu M.P.A."/>
            <person name="Nguyen O."/>
            <person name="Fairbairn C.W."/>
            <person name="Seligmann W.E."/>
            <person name="Escalona M."/>
            <person name="Miller C."/>
            <person name="Toffelmier E."/>
        </authorList>
    </citation>
    <scope>NUCLEOTIDE SEQUENCE</scope>
    <source>
        <strain evidence="3">CCGP_102_HBS-TG_Oc004</strain>
    </source>
</reference>
<evidence type="ECO:0000256" key="2">
    <source>
        <dbReference type="SAM" id="Phobius"/>
    </source>
</evidence>
<sequence>MYKTVSGVTMLSNIIKVKLEENSCSVKELEEFFAQMQFGTKWFKDSSIKLLCQRYYKCGDKWKISFTLTLPREAVPNSFALKLLSLLSNGNELALPIILKYLSCRTVFKDFGQKLQAKMDQDIKEQNDSKISQEIELCKKDILNVLNGGRSVLDNQLRQRYIAYYSLMDSEVKELKIKISKELEDYTSNINVNKMYQSLNNKIKKIGLCEIRGIAALCTCGFTAFFMLLLAPLIALFVCAAKQGSIGYLHALMYTASPFLVVAALVLTVAGVAYLTSYCLKHSFTKEIQNYIEQPIKCMDKATNNKELDNFPSDNYEKVQPSAPLEELLPSYEESYSSPPSYEESCHSSLGYIQPSNPIQQNKLLR</sequence>
<protein>
    <submittedName>
        <fullName evidence="3">Uncharacterized protein</fullName>
    </submittedName>
</protein>
<keyword evidence="2" id="KW-0472">Membrane</keyword>
<dbReference type="EMBL" id="CP158587">
    <property type="protein sequence ID" value="XCA33995.1"/>
    <property type="molecule type" value="Genomic_DNA"/>
</dbReference>
<name>A0AAU7YMR9_9RICK</name>
<organism evidence="3">
    <name type="scientific">Wolbachia endosymbiont of Oeneis ivallda</name>
    <dbReference type="NCBI Taxonomy" id="3171168"/>
    <lineage>
        <taxon>Bacteria</taxon>
        <taxon>Pseudomonadati</taxon>
        <taxon>Pseudomonadota</taxon>
        <taxon>Alphaproteobacteria</taxon>
        <taxon>Rickettsiales</taxon>
        <taxon>Anaplasmataceae</taxon>
        <taxon>Wolbachieae</taxon>
        <taxon>Wolbachia</taxon>
    </lineage>
</organism>
<feature type="compositionally biased region" description="Polar residues" evidence="1">
    <location>
        <begin position="354"/>
        <end position="366"/>
    </location>
</feature>
<feature type="region of interest" description="Disordered" evidence="1">
    <location>
        <begin position="332"/>
        <end position="366"/>
    </location>
</feature>